<dbReference type="SUPFAM" id="SSF51735">
    <property type="entry name" value="NAD(P)-binding Rossmann-fold domains"/>
    <property type="match status" value="1"/>
</dbReference>
<dbReference type="PANTHER" id="PTHR48079:SF6">
    <property type="entry name" value="NAD(P)-BINDING DOMAIN-CONTAINING PROTEIN-RELATED"/>
    <property type="match status" value="1"/>
</dbReference>
<protein>
    <recommendedName>
        <fullName evidence="1">NAD(P)-binding domain-containing protein</fullName>
    </recommendedName>
</protein>
<dbReference type="Pfam" id="PF13460">
    <property type="entry name" value="NAD_binding_10"/>
    <property type="match status" value="1"/>
</dbReference>
<dbReference type="PANTHER" id="PTHR48079">
    <property type="entry name" value="PROTEIN YEEZ"/>
    <property type="match status" value="1"/>
</dbReference>
<sequence>MTDSPTSRSAAEQLPIALVTGVTGYVGGELVRPLLDAGWRVRALTRSASKLVDAPWRDEIDVVEGDATNAADLDDALRGIDVAYYLLHSMDSDGDFERRDLDLAQTFAAAAERAGISRIVYLGGLHPEGVELSLTCGRGSRSGRSSSTPPCPRCVCRRRSCWGRGRRVSRCCTTSATGCR</sequence>
<evidence type="ECO:0000313" key="3">
    <source>
        <dbReference type="Proteomes" id="UP001157126"/>
    </source>
</evidence>
<gene>
    <name evidence="2" type="ORF">GCM10025883_36170</name>
</gene>
<reference evidence="3" key="1">
    <citation type="journal article" date="2019" name="Int. J. Syst. Evol. Microbiol.">
        <title>The Global Catalogue of Microorganisms (GCM) 10K type strain sequencing project: providing services to taxonomists for standard genome sequencing and annotation.</title>
        <authorList>
            <consortium name="The Broad Institute Genomics Platform"/>
            <consortium name="The Broad Institute Genome Sequencing Center for Infectious Disease"/>
            <person name="Wu L."/>
            <person name="Ma J."/>
        </authorList>
    </citation>
    <scope>NUCLEOTIDE SEQUENCE [LARGE SCALE GENOMIC DNA]</scope>
    <source>
        <strain evidence="3">NBRC 113072</strain>
    </source>
</reference>
<evidence type="ECO:0000259" key="1">
    <source>
        <dbReference type="Pfam" id="PF13460"/>
    </source>
</evidence>
<keyword evidence="3" id="KW-1185">Reference proteome</keyword>
<dbReference type="RefSeq" id="WP_284305116.1">
    <property type="nucleotide sequence ID" value="NZ_BSUO01000001.1"/>
</dbReference>
<feature type="domain" description="NAD(P)-binding" evidence="1">
    <location>
        <begin position="21"/>
        <end position="125"/>
    </location>
</feature>
<accession>A0ABQ6IXY4</accession>
<dbReference type="InterPro" id="IPR036291">
    <property type="entry name" value="NAD(P)-bd_dom_sf"/>
</dbReference>
<name>A0ABQ6IXY4_9MICO</name>
<dbReference type="InterPro" id="IPR016040">
    <property type="entry name" value="NAD(P)-bd_dom"/>
</dbReference>
<proteinExistence type="predicted"/>
<dbReference type="EMBL" id="BSUO01000001">
    <property type="protein sequence ID" value="GMA41572.1"/>
    <property type="molecule type" value="Genomic_DNA"/>
</dbReference>
<comment type="caution">
    <text evidence="2">The sequence shown here is derived from an EMBL/GenBank/DDBJ whole genome shotgun (WGS) entry which is preliminary data.</text>
</comment>
<dbReference type="Proteomes" id="UP001157126">
    <property type="component" value="Unassembled WGS sequence"/>
</dbReference>
<organism evidence="2 3">
    <name type="scientific">Mobilicoccus caccae</name>
    <dbReference type="NCBI Taxonomy" id="1859295"/>
    <lineage>
        <taxon>Bacteria</taxon>
        <taxon>Bacillati</taxon>
        <taxon>Actinomycetota</taxon>
        <taxon>Actinomycetes</taxon>
        <taxon>Micrococcales</taxon>
        <taxon>Dermatophilaceae</taxon>
        <taxon>Mobilicoccus</taxon>
    </lineage>
</organism>
<evidence type="ECO:0000313" key="2">
    <source>
        <dbReference type="EMBL" id="GMA41572.1"/>
    </source>
</evidence>
<dbReference type="Gene3D" id="3.40.50.720">
    <property type="entry name" value="NAD(P)-binding Rossmann-like Domain"/>
    <property type="match status" value="1"/>
</dbReference>
<dbReference type="InterPro" id="IPR051783">
    <property type="entry name" value="NAD(P)-dependent_oxidoreduct"/>
</dbReference>